<dbReference type="Gene3D" id="3.30.2400.10">
    <property type="entry name" value="Major capsid protein gp5"/>
    <property type="match status" value="1"/>
</dbReference>
<dbReference type="NCBIfam" id="TIGR01554">
    <property type="entry name" value="major_cap_HK97"/>
    <property type="match status" value="1"/>
</dbReference>
<evidence type="ECO:0000259" key="3">
    <source>
        <dbReference type="Pfam" id="PF05065"/>
    </source>
</evidence>
<gene>
    <name evidence="5" type="ORF">DW193_15595</name>
    <name evidence="4" type="ORF">DXC44_12050</name>
</gene>
<comment type="caution">
    <text evidence="4">The sequence shown here is derived from an EMBL/GenBank/DDBJ whole genome shotgun (WGS) entry which is preliminary data.</text>
</comment>
<dbReference type="InterPro" id="IPR054612">
    <property type="entry name" value="Phage_capsid-like_C"/>
</dbReference>
<dbReference type="EMBL" id="QRKA01000025">
    <property type="protein sequence ID" value="RHH76039.1"/>
    <property type="molecule type" value="Genomic_DNA"/>
</dbReference>
<evidence type="ECO:0000313" key="5">
    <source>
        <dbReference type="EMBL" id="RHH76039.1"/>
    </source>
</evidence>
<dbReference type="Proteomes" id="UP000283713">
    <property type="component" value="Unassembled WGS sequence"/>
</dbReference>
<dbReference type="EMBL" id="QSSN01000013">
    <property type="protein sequence ID" value="RGL85272.1"/>
    <property type="molecule type" value="Genomic_DNA"/>
</dbReference>
<evidence type="ECO:0000313" key="4">
    <source>
        <dbReference type="EMBL" id="RGL85272.1"/>
    </source>
</evidence>
<reference evidence="6 7" key="1">
    <citation type="submission" date="2018-08" db="EMBL/GenBank/DDBJ databases">
        <title>A genome reference for cultivated species of the human gut microbiota.</title>
        <authorList>
            <person name="Zou Y."/>
            <person name="Xue W."/>
            <person name="Luo G."/>
        </authorList>
    </citation>
    <scope>NUCLEOTIDE SEQUENCE [LARGE SCALE GENOMIC DNA]</scope>
    <source>
        <strain evidence="5 7">AM16-6</strain>
        <strain evidence="4 6">TF05-18</strain>
    </source>
</reference>
<evidence type="ECO:0000256" key="1">
    <source>
        <dbReference type="ARBA" id="ARBA00004328"/>
    </source>
</evidence>
<protein>
    <submittedName>
        <fullName evidence="4">Phage major capsid protein</fullName>
    </submittedName>
</protein>
<comment type="subcellular location">
    <subcellularLocation>
        <location evidence="1">Virion</location>
    </subcellularLocation>
</comment>
<feature type="domain" description="Phage capsid-like C-terminal" evidence="3">
    <location>
        <begin position="144"/>
        <end position="388"/>
    </location>
</feature>
<evidence type="ECO:0000313" key="6">
    <source>
        <dbReference type="Proteomes" id="UP000261278"/>
    </source>
</evidence>
<organism evidence="4 6">
    <name type="scientific">Phocaeicola vulgatus</name>
    <name type="common">Bacteroides vulgatus</name>
    <dbReference type="NCBI Taxonomy" id="821"/>
    <lineage>
        <taxon>Bacteria</taxon>
        <taxon>Pseudomonadati</taxon>
        <taxon>Bacteroidota</taxon>
        <taxon>Bacteroidia</taxon>
        <taxon>Bacteroidales</taxon>
        <taxon>Bacteroidaceae</taxon>
        <taxon>Phocaeicola</taxon>
    </lineage>
</organism>
<dbReference type="SUPFAM" id="SSF56563">
    <property type="entry name" value="Major capsid protein gp5"/>
    <property type="match status" value="1"/>
</dbReference>
<evidence type="ECO:0000313" key="7">
    <source>
        <dbReference type="Proteomes" id="UP000283713"/>
    </source>
</evidence>
<accession>A0A3E4T3Y5</accession>
<dbReference type="Proteomes" id="UP000261278">
    <property type="component" value="Unassembled WGS sequence"/>
</dbReference>
<dbReference type="RefSeq" id="WP_117678205.1">
    <property type="nucleotide sequence ID" value="NZ_CP096965.1"/>
</dbReference>
<evidence type="ECO:0000256" key="2">
    <source>
        <dbReference type="SAM" id="Coils"/>
    </source>
</evidence>
<dbReference type="InterPro" id="IPR024455">
    <property type="entry name" value="Phage_capsid"/>
</dbReference>
<dbReference type="AlphaFoldDB" id="A0A3E4T3Y5"/>
<keyword evidence="2" id="KW-0175">Coiled coil</keyword>
<dbReference type="Pfam" id="PF05065">
    <property type="entry name" value="Phage_capsid"/>
    <property type="match status" value="1"/>
</dbReference>
<sequence>MNTLELLDKKELLKKRAEEIISGAEKEVRKLNAGEQVEFDALTKEVADIDIQIRKIEEDNLKQTTHTTNTMKEKFSLLKAINDVANNRQLDERAQEVVTAGIAEMRKAGQSYSGQIVLPIEERGDIKATVATAGQENVAEDKLGILEPLRASLVLAQAGASYMTGLVGNVSIPVYSGSNVGWAGEVDAASNGGGTFSEVNLEPKRLTAYIDVSKQFLIQDSNSAEEMLKRDIVSAIANKLEATILGSEAGDAKKPAGMLNAVVADSNAITYKDIVKMEADLEAKNVRGDIKFIVSPSAKADLKTTDKGTDTGKYLMEGNEVNGYPVLSTSAVAGKGVIFGNFADLVIGQWGGIDLTVDPYTQAANGKVRLVINAYFDAKPRRAEAFVKKVLKA</sequence>
<name>A0A3E4T3Y5_PHOVU</name>
<feature type="coiled-coil region" evidence="2">
    <location>
        <begin position="7"/>
        <end position="59"/>
    </location>
</feature>
<proteinExistence type="predicted"/>